<evidence type="ECO:0000256" key="1">
    <source>
        <dbReference type="SAM" id="Phobius"/>
    </source>
</evidence>
<comment type="caution">
    <text evidence="2">The sequence shown here is derived from an EMBL/GenBank/DDBJ whole genome shotgun (WGS) entry which is preliminary data.</text>
</comment>
<organism evidence="2">
    <name type="scientific">marine sediment metagenome</name>
    <dbReference type="NCBI Taxonomy" id="412755"/>
    <lineage>
        <taxon>unclassified sequences</taxon>
        <taxon>metagenomes</taxon>
        <taxon>ecological metagenomes</taxon>
    </lineage>
</organism>
<evidence type="ECO:0000313" key="2">
    <source>
        <dbReference type="EMBL" id="KKM95351.1"/>
    </source>
</evidence>
<evidence type="ECO:0008006" key="3">
    <source>
        <dbReference type="Google" id="ProtNLM"/>
    </source>
</evidence>
<dbReference type="InterPro" id="IPR021550">
    <property type="entry name" value="DUF2897"/>
</dbReference>
<accession>A0A0F9M7Q1</accession>
<keyword evidence="1" id="KW-1133">Transmembrane helix</keyword>
<feature type="transmembrane region" description="Helical" evidence="1">
    <location>
        <begin position="6"/>
        <end position="23"/>
    </location>
</feature>
<dbReference type="Pfam" id="PF11446">
    <property type="entry name" value="DUF2897"/>
    <property type="match status" value="1"/>
</dbReference>
<sequence>MPMIGWIFLLIAVALIIGSLVVLRDSANKTHLPEDKIDEIRKRKAELEAQEKADDDQW</sequence>
<dbReference type="AlphaFoldDB" id="A0A0F9M7Q1"/>
<name>A0A0F9M7Q1_9ZZZZ</name>
<keyword evidence="1" id="KW-0472">Membrane</keyword>
<reference evidence="2" key="1">
    <citation type="journal article" date="2015" name="Nature">
        <title>Complex archaea that bridge the gap between prokaryotes and eukaryotes.</title>
        <authorList>
            <person name="Spang A."/>
            <person name="Saw J.H."/>
            <person name="Jorgensen S.L."/>
            <person name="Zaremba-Niedzwiedzka K."/>
            <person name="Martijn J."/>
            <person name="Lind A.E."/>
            <person name="van Eijk R."/>
            <person name="Schleper C."/>
            <person name="Guy L."/>
            <person name="Ettema T.J."/>
        </authorList>
    </citation>
    <scope>NUCLEOTIDE SEQUENCE</scope>
</reference>
<proteinExistence type="predicted"/>
<gene>
    <name evidence="2" type="ORF">LCGC14_1189070</name>
</gene>
<dbReference type="EMBL" id="LAZR01006018">
    <property type="protein sequence ID" value="KKM95351.1"/>
    <property type="molecule type" value="Genomic_DNA"/>
</dbReference>
<protein>
    <recommendedName>
        <fullName evidence="3">DUF2897 domain-containing protein</fullName>
    </recommendedName>
</protein>
<keyword evidence="1" id="KW-0812">Transmembrane</keyword>